<evidence type="ECO:0000313" key="3">
    <source>
        <dbReference type="Proteomes" id="UP000712600"/>
    </source>
</evidence>
<organism evidence="2 3">
    <name type="scientific">Brassica cretica</name>
    <name type="common">Mustard</name>
    <dbReference type="NCBI Taxonomy" id="69181"/>
    <lineage>
        <taxon>Eukaryota</taxon>
        <taxon>Viridiplantae</taxon>
        <taxon>Streptophyta</taxon>
        <taxon>Embryophyta</taxon>
        <taxon>Tracheophyta</taxon>
        <taxon>Spermatophyta</taxon>
        <taxon>Magnoliopsida</taxon>
        <taxon>eudicotyledons</taxon>
        <taxon>Gunneridae</taxon>
        <taxon>Pentapetalae</taxon>
        <taxon>rosids</taxon>
        <taxon>malvids</taxon>
        <taxon>Brassicales</taxon>
        <taxon>Brassicaceae</taxon>
        <taxon>Brassiceae</taxon>
        <taxon>Brassica</taxon>
    </lineage>
</organism>
<dbReference type="EMBL" id="QGKX02000088">
    <property type="protein sequence ID" value="KAF3586422.1"/>
    <property type="molecule type" value="Genomic_DNA"/>
</dbReference>
<protein>
    <submittedName>
        <fullName evidence="2">Uncharacterized protein</fullName>
    </submittedName>
</protein>
<dbReference type="Proteomes" id="UP000712600">
    <property type="component" value="Unassembled WGS sequence"/>
</dbReference>
<reference evidence="2" key="1">
    <citation type="submission" date="2019-12" db="EMBL/GenBank/DDBJ databases">
        <title>Genome sequencing and annotation of Brassica cretica.</title>
        <authorList>
            <person name="Studholme D.J."/>
            <person name="Sarris P."/>
        </authorList>
    </citation>
    <scope>NUCLEOTIDE SEQUENCE</scope>
    <source>
        <strain evidence="2">PFS-109/04</strain>
        <tissue evidence="2">Leaf</tissue>
    </source>
</reference>
<dbReference type="AlphaFoldDB" id="A0A8S9S250"/>
<sequence>MEPGPMEATDHQGSGSHTSRVLVTDRLGDREAEKPKNTTKVHKWKPGRPPGARKVALSQALLQRSCSRKRKLQQVNSPQGRKKKNTEEQQRPRHRTLITPPIVNMLPTSA</sequence>
<gene>
    <name evidence="2" type="ORF">F2Q69_00025811</name>
</gene>
<feature type="compositionally biased region" description="Basic and acidic residues" evidence="1">
    <location>
        <begin position="26"/>
        <end position="36"/>
    </location>
</feature>
<name>A0A8S9S250_BRACR</name>
<feature type="region of interest" description="Disordered" evidence="1">
    <location>
        <begin position="1"/>
        <end position="110"/>
    </location>
</feature>
<accession>A0A8S9S250</accession>
<feature type="compositionally biased region" description="Basic residues" evidence="1">
    <location>
        <begin position="37"/>
        <end position="46"/>
    </location>
</feature>
<evidence type="ECO:0000313" key="2">
    <source>
        <dbReference type="EMBL" id="KAF3586422.1"/>
    </source>
</evidence>
<proteinExistence type="predicted"/>
<comment type="caution">
    <text evidence="2">The sequence shown here is derived from an EMBL/GenBank/DDBJ whole genome shotgun (WGS) entry which is preliminary data.</text>
</comment>
<feature type="compositionally biased region" description="Polar residues" evidence="1">
    <location>
        <begin position="11"/>
        <end position="21"/>
    </location>
</feature>
<evidence type="ECO:0000256" key="1">
    <source>
        <dbReference type="SAM" id="MobiDB-lite"/>
    </source>
</evidence>